<reference evidence="2" key="2">
    <citation type="submission" date="2023-05" db="EMBL/GenBank/DDBJ databases">
        <authorList>
            <consortium name="Lawrence Berkeley National Laboratory"/>
            <person name="Steindorff A."/>
            <person name="Hensen N."/>
            <person name="Bonometti L."/>
            <person name="Westerberg I."/>
            <person name="Brannstrom I.O."/>
            <person name="Guillou S."/>
            <person name="Cros-Aarteil S."/>
            <person name="Calhoun S."/>
            <person name="Haridas S."/>
            <person name="Kuo A."/>
            <person name="Mondo S."/>
            <person name="Pangilinan J."/>
            <person name="Riley R."/>
            <person name="Labutti K."/>
            <person name="Andreopoulos B."/>
            <person name="Lipzen A."/>
            <person name="Chen C."/>
            <person name="Yanf M."/>
            <person name="Daum C."/>
            <person name="Ng V."/>
            <person name="Clum A."/>
            <person name="Ohm R."/>
            <person name="Martin F."/>
            <person name="Silar P."/>
            <person name="Natvig D."/>
            <person name="Lalanne C."/>
            <person name="Gautier V."/>
            <person name="Ament-Velasquez S.L."/>
            <person name="Kruys A."/>
            <person name="Hutchinson M.I."/>
            <person name="Powell A.J."/>
            <person name="Barry K."/>
            <person name="Miller A.N."/>
            <person name="Grigoriev I.V."/>
            <person name="Debuchy R."/>
            <person name="Gladieux P."/>
            <person name="Thoren M.H."/>
            <person name="Johannesson H."/>
        </authorList>
    </citation>
    <scope>NUCLEOTIDE SEQUENCE</scope>
    <source>
        <strain evidence="2">CBS 892.96</strain>
    </source>
</reference>
<dbReference type="PANTHER" id="PTHR44167:SF18">
    <property type="entry name" value="PROTEIN KINASE DOMAIN-CONTAINING PROTEIN"/>
    <property type="match status" value="1"/>
</dbReference>
<dbReference type="Proteomes" id="UP001302321">
    <property type="component" value="Unassembled WGS sequence"/>
</dbReference>
<dbReference type="InterPro" id="IPR011009">
    <property type="entry name" value="Kinase-like_dom_sf"/>
</dbReference>
<dbReference type="GO" id="GO:0005737">
    <property type="term" value="C:cytoplasm"/>
    <property type="evidence" value="ECO:0007669"/>
    <property type="project" value="TreeGrafter"/>
</dbReference>
<dbReference type="GO" id="GO:0044773">
    <property type="term" value="P:mitotic DNA damage checkpoint signaling"/>
    <property type="evidence" value="ECO:0007669"/>
    <property type="project" value="TreeGrafter"/>
</dbReference>
<dbReference type="GO" id="GO:0005524">
    <property type="term" value="F:ATP binding"/>
    <property type="evidence" value="ECO:0007669"/>
    <property type="project" value="InterPro"/>
</dbReference>
<dbReference type="GO" id="GO:0004674">
    <property type="term" value="F:protein serine/threonine kinase activity"/>
    <property type="evidence" value="ECO:0007669"/>
    <property type="project" value="TreeGrafter"/>
</dbReference>
<dbReference type="InterPro" id="IPR008271">
    <property type="entry name" value="Ser/Thr_kinase_AS"/>
</dbReference>
<gene>
    <name evidence="2" type="ORF">QBC36DRAFT_110861</name>
</gene>
<evidence type="ECO:0000313" key="2">
    <source>
        <dbReference type="EMBL" id="KAK4170888.1"/>
    </source>
</evidence>
<accession>A0AAN7A1T0</accession>
<protein>
    <submittedName>
        <fullName evidence="2">Kinase-like domain-containing protein</fullName>
    </submittedName>
</protein>
<name>A0AAN7A1T0_9PEZI</name>
<dbReference type="GO" id="GO:0005634">
    <property type="term" value="C:nucleus"/>
    <property type="evidence" value="ECO:0007669"/>
    <property type="project" value="TreeGrafter"/>
</dbReference>
<organism evidence="2 3">
    <name type="scientific">Triangularia setosa</name>
    <dbReference type="NCBI Taxonomy" id="2587417"/>
    <lineage>
        <taxon>Eukaryota</taxon>
        <taxon>Fungi</taxon>
        <taxon>Dikarya</taxon>
        <taxon>Ascomycota</taxon>
        <taxon>Pezizomycotina</taxon>
        <taxon>Sordariomycetes</taxon>
        <taxon>Sordariomycetidae</taxon>
        <taxon>Sordariales</taxon>
        <taxon>Podosporaceae</taxon>
        <taxon>Triangularia</taxon>
    </lineage>
</organism>
<comment type="caution">
    <text evidence="2">The sequence shown here is derived from an EMBL/GenBank/DDBJ whole genome shotgun (WGS) entry which is preliminary data.</text>
</comment>
<evidence type="ECO:0000259" key="1">
    <source>
        <dbReference type="PROSITE" id="PS50011"/>
    </source>
</evidence>
<keyword evidence="3" id="KW-1185">Reference proteome</keyword>
<reference evidence="2" key="1">
    <citation type="journal article" date="2023" name="Mol. Phylogenet. Evol.">
        <title>Genome-scale phylogeny and comparative genomics of the fungal order Sordariales.</title>
        <authorList>
            <person name="Hensen N."/>
            <person name="Bonometti L."/>
            <person name="Westerberg I."/>
            <person name="Brannstrom I.O."/>
            <person name="Guillou S."/>
            <person name="Cros-Aarteil S."/>
            <person name="Calhoun S."/>
            <person name="Haridas S."/>
            <person name="Kuo A."/>
            <person name="Mondo S."/>
            <person name="Pangilinan J."/>
            <person name="Riley R."/>
            <person name="LaButti K."/>
            <person name="Andreopoulos B."/>
            <person name="Lipzen A."/>
            <person name="Chen C."/>
            <person name="Yan M."/>
            <person name="Daum C."/>
            <person name="Ng V."/>
            <person name="Clum A."/>
            <person name="Steindorff A."/>
            <person name="Ohm R.A."/>
            <person name="Martin F."/>
            <person name="Silar P."/>
            <person name="Natvig D.O."/>
            <person name="Lalanne C."/>
            <person name="Gautier V."/>
            <person name="Ament-Velasquez S.L."/>
            <person name="Kruys A."/>
            <person name="Hutchinson M.I."/>
            <person name="Powell A.J."/>
            <person name="Barry K."/>
            <person name="Miller A.N."/>
            <person name="Grigoriev I.V."/>
            <person name="Debuchy R."/>
            <person name="Gladieux P."/>
            <person name="Hiltunen Thoren M."/>
            <person name="Johannesson H."/>
        </authorList>
    </citation>
    <scope>NUCLEOTIDE SEQUENCE</scope>
    <source>
        <strain evidence="2">CBS 892.96</strain>
    </source>
</reference>
<dbReference type="AlphaFoldDB" id="A0AAN7A1T0"/>
<dbReference type="PANTHER" id="PTHR44167">
    <property type="entry name" value="OVARIAN-SPECIFIC SERINE/THREONINE-PROTEIN KINASE LOK-RELATED"/>
    <property type="match status" value="1"/>
</dbReference>
<dbReference type="Pfam" id="PF00069">
    <property type="entry name" value="Pkinase"/>
    <property type="match status" value="1"/>
</dbReference>
<dbReference type="EMBL" id="MU866717">
    <property type="protein sequence ID" value="KAK4170888.1"/>
    <property type="molecule type" value="Genomic_DNA"/>
</dbReference>
<feature type="domain" description="Protein kinase" evidence="1">
    <location>
        <begin position="1"/>
        <end position="262"/>
    </location>
</feature>
<keyword evidence="2" id="KW-0808">Transferase</keyword>
<dbReference type="SMART" id="SM00220">
    <property type="entry name" value="S_TKc"/>
    <property type="match status" value="1"/>
</dbReference>
<keyword evidence="2" id="KW-0418">Kinase</keyword>
<dbReference type="SUPFAM" id="SSF56112">
    <property type="entry name" value="Protein kinase-like (PK-like)"/>
    <property type="match status" value="1"/>
</dbReference>
<dbReference type="Gene3D" id="1.10.510.10">
    <property type="entry name" value="Transferase(Phosphotransferase) domain 1"/>
    <property type="match status" value="1"/>
</dbReference>
<dbReference type="PROSITE" id="PS50011">
    <property type="entry name" value="PROTEIN_KINASE_DOM"/>
    <property type="match status" value="1"/>
</dbReference>
<dbReference type="InterPro" id="IPR000719">
    <property type="entry name" value="Prot_kinase_dom"/>
</dbReference>
<proteinExistence type="predicted"/>
<evidence type="ECO:0000313" key="3">
    <source>
        <dbReference type="Proteomes" id="UP001302321"/>
    </source>
</evidence>
<dbReference type="PROSITE" id="PS00108">
    <property type="entry name" value="PROTEIN_KINASE_ST"/>
    <property type="match status" value="1"/>
</dbReference>
<sequence>MIPDEFEYPYKLQQSLASSSNLRVMIDAIPDQEILIYPYMAGDLLRISQKQLSVDARKAILKNVLTGLAELHDRRIVHTDIKPNNILVDYEDSPEGNISVKSVKISDLEDAVQLEPDQNLLGCLCGNQLWRSPESWLRARQNTPSDIFSFAITAIYVMLDEMIFLVPDEELADGKEAWQAILMRHVSYFGDNDGFQGFLEHIEEDNPMFESFIELALQVKPRKLFSEWQYVDPEFRDLVVKMTNLDPSRRITAREALEHKWFMEIALLST</sequence>